<protein>
    <submittedName>
        <fullName evidence="1">Formate dehydrogenase</fullName>
    </submittedName>
</protein>
<organism evidence="1 2">
    <name type="scientific">Allorhizobium terrae</name>
    <dbReference type="NCBI Taxonomy" id="1848972"/>
    <lineage>
        <taxon>Bacteria</taxon>
        <taxon>Pseudomonadati</taxon>
        <taxon>Pseudomonadota</taxon>
        <taxon>Alphaproteobacteria</taxon>
        <taxon>Hyphomicrobiales</taxon>
        <taxon>Rhizobiaceae</taxon>
        <taxon>Rhizobium/Agrobacterium group</taxon>
        <taxon>Allorhizobium</taxon>
    </lineage>
</organism>
<dbReference type="EMBL" id="SSOA01000004">
    <property type="protein sequence ID" value="THF50097.1"/>
    <property type="molecule type" value="Genomic_DNA"/>
</dbReference>
<dbReference type="Pfam" id="PF11390">
    <property type="entry name" value="FdsD"/>
    <property type="match status" value="1"/>
</dbReference>
<accession>A0A4S3ZWB5</accession>
<comment type="caution">
    <text evidence="1">The sequence shown here is derived from an EMBL/GenBank/DDBJ whole genome shotgun (WGS) entry which is preliminary data.</text>
</comment>
<proteinExistence type="predicted"/>
<evidence type="ECO:0000313" key="2">
    <source>
        <dbReference type="Proteomes" id="UP000310754"/>
    </source>
</evidence>
<dbReference type="InterPro" id="IPR021074">
    <property type="entry name" value="Formate_DH_dsu"/>
</dbReference>
<dbReference type="AlphaFoldDB" id="A0A4S3ZWB5"/>
<sequence>MSHDHITEKLIRMANQIATFFKSQPEGERLAGIAMHINKFWEPRMRRQFFELIDAGAEGFDPLVIEAAALIRRPEASDQSVGLTG</sequence>
<evidence type="ECO:0000313" key="1">
    <source>
        <dbReference type="EMBL" id="THF50097.1"/>
    </source>
</evidence>
<reference evidence="1 2" key="1">
    <citation type="submission" date="2019-04" db="EMBL/GenBank/DDBJ databases">
        <title>Rhizobium terrae sp. nov., isolated from a paddy soil.</title>
        <authorList>
            <person name="Lin S.-Y."/>
            <person name="Hameed A."/>
            <person name="Huang H.-I."/>
            <person name="Young C.-C."/>
        </authorList>
    </citation>
    <scope>NUCLEOTIDE SEQUENCE [LARGE SCALE GENOMIC DNA]</scope>
    <source>
        <strain evidence="1 2">CC-HIH110</strain>
    </source>
</reference>
<gene>
    <name evidence="1" type="ORF">E6C51_10080</name>
</gene>
<dbReference type="RefSeq" id="WP_190235852.1">
    <property type="nucleotide sequence ID" value="NZ_SSOA01000004.1"/>
</dbReference>
<keyword evidence="2" id="KW-1185">Reference proteome</keyword>
<dbReference type="Proteomes" id="UP000310754">
    <property type="component" value="Unassembled WGS sequence"/>
</dbReference>
<name>A0A4S3ZWB5_9HYPH</name>